<dbReference type="GO" id="GO:0008270">
    <property type="term" value="F:zinc ion binding"/>
    <property type="evidence" value="ECO:0007669"/>
    <property type="project" value="InterPro"/>
</dbReference>
<dbReference type="GO" id="GO:0006351">
    <property type="term" value="P:DNA-templated transcription"/>
    <property type="evidence" value="ECO:0007669"/>
    <property type="project" value="InterPro"/>
</dbReference>
<feature type="compositionally biased region" description="Polar residues" evidence="3">
    <location>
        <begin position="293"/>
        <end position="304"/>
    </location>
</feature>
<dbReference type="SMART" id="SM00906">
    <property type="entry name" value="Fungal_trans"/>
    <property type="match status" value="1"/>
</dbReference>
<keyword evidence="6" id="KW-1185">Reference proteome</keyword>
<evidence type="ECO:0000256" key="2">
    <source>
        <dbReference type="ARBA" id="ARBA00023242"/>
    </source>
</evidence>
<evidence type="ECO:0000259" key="4">
    <source>
        <dbReference type="SMART" id="SM00906"/>
    </source>
</evidence>
<dbReference type="Pfam" id="PF04082">
    <property type="entry name" value="Fungal_trans"/>
    <property type="match status" value="1"/>
</dbReference>
<dbReference type="GO" id="GO:0005634">
    <property type="term" value="C:nucleus"/>
    <property type="evidence" value="ECO:0007669"/>
    <property type="project" value="UniProtKB-SubCell"/>
</dbReference>
<name>A0A9N9KYF6_9HELO</name>
<dbReference type="AlphaFoldDB" id="A0A9N9KYF6"/>
<accession>A0A9N9KYF6</accession>
<dbReference type="InterPro" id="IPR050613">
    <property type="entry name" value="Sec_Metabolite_Reg"/>
</dbReference>
<dbReference type="OrthoDB" id="4934715at2759"/>
<proteinExistence type="predicted"/>
<protein>
    <recommendedName>
        <fullName evidence="4">Xylanolytic transcriptional activator regulatory domain-containing protein</fullName>
    </recommendedName>
</protein>
<organism evidence="5 6">
    <name type="scientific">Hymenoscyphus fraxineus</name>
    <dbReference type="NCBI Taxonomy" id="746836"/>
    <lineage>
        <taxon>Eukaryota</taxon>
        <taxon>Fungi</taxon>
        <taxon>Dikarya</taxon>
        <taxon>Ascomycota</taxon>
        <taxon>Pezizomycotina</taxon>
        <taxon>Leotiomycetes</taxon>
        <taxon>Helotiales</taxon>
        <taxon>Helotiaceae</taxon>
        <taxon>Hymenoscyphus</taxon>
    </lineage>
</organism>
<evidence type="ECO:0000256" key="1">
    <source>
        <dbReference type="ARBA" id="ARBA00004123"/>
    </source>
</evidence>
<dbReference type="CDD" id="cd12148">
    <property type="entry name" value="fungal_TF_MHR"/>
    <property type="match status" value="1"/>
</dbReference>
<dbReference type="Proteomes" id="UP000696280">
    <property type="component" value="Unassembled WGS sequence"/>
</dbReference>
<gene>
    <name evidence="5" type="ORF">HYFRA_00003656</name>
</gene>
<dbReference type="InterPro" id="IPR007219">
    <property type="entry name" value="XnlR_reg_dom"/>
</dbReference>
<sequence length="376" mass="42196">MVADPTDLTSAVDGDSECGSMRVTNSELRYIGSDHWSAILENIADLKDHFNQGERRVTDSIVDYSDSELASGLPPNDHALLLYGCGRASRSEILDALPPRSTVDRYISRYLNQLELVASSVVHGPSFYETFWTNPSEAPIVWIGFLFSMISLAILASRPSDFMHGHGAEQQSIQIDLYREKIVQCLTTGEYTNSGPFVLETLINYIYVEFGIRKDANKDVWFLLALEVNLAMQMGYHRDPQHFPDISPLQGEMRRRIWATVLMSDILISSQMGMPRITKEWQCDTDEPRNLNETDLSETTTSLPQARPETEHTTTLGIIARRRMLAALGKISDITDAAIPIPEKHALKPVWEQFKFSVSSKKRPIQVAGFIRSAGG</sequence>
<feature type="domain" description="Xylanolytic transcriptional activator regulatory" evidence="4">
    <location>
        <begin position="220"/>
        <end position="294"/>
    </location>
</feature>
<evidence type="ECO:0000256" key="3">
    <source>
        <dbReference type="SAM" id="MobiDB-lite"/>
    </source>
</evidence>
<comment type="caution">
    <text evidence="5">The sequence shown here is derived from an EMBL/GenBank/DDBJ whole genome shotgun (WGS) entry which is preliminary data.</text>
</comment>
<evidence type="ECO:0000313" key="6">
    <source>
        <dbReference type="Proteomes" id="UP000696280"/>
    </source>
</evidence>
<dbReference type="PANTHER" id="PTHR31001:SF74">
    <property type="entry name" value="ZN(II)2CYS6 TRANSCRIPTION FACTOR (EUROFUNG)"/>
    <property type="match status" value="1"/>
</dbReference>
<reference evidence="5" key="1">
    <citation type="submission" date="2021-07" db="EMBL/GenBank/DDBJ databases">
        <authorList>
            <person name="Durling M."/>
        </authorList>
    </citation>
    <scope>NUCLEOTIDE SEQUENCE</scope>
</reference>
<feature type="region of interest" description="Disordered" evidence="3">
    <location>
        <begin position="285"/>
        <end position="310"/>
    </location>
</feature>
<comment type="subcellular location">
    <subcellularLocation>
        <location evidence="1">Nucleus</location>
    </subcellularLocation>
</comment>
<evidence type="ECO:0000313" key="5">
    <source>
        <dbReference type="EMBL" id="CAG8956276.1"/>
    </source>
</evidence>
<dbReference type="EMBL" id="CAJVRL010000070">
    <property type="protein sequence ID" value="CAG8956276.1"/>
    <property type="molecule type" value="Genomic_DNA"/>
</dbReference>
<keyword evidence="2" id="KW-0539">Nucleus</keyword>
<dbReference type="GO" id="GO:0003677">
    <property type="term" value="F:DNA binding"/>
    <property type="evidence" value="ECO:0007669"/>
    <property type="project" value="InterPro"/>
</dbReference>
<dbReference type="PANTHER" id="PTHR31001">
    <property type="entry name" value="UNCHARACTERIZED TRANSCRIPTIONAL REGULATORY PROTEIN"/>
    <property type="match status" value="1"/>
</dbReference>